<dbReference type="InterPro" id="IPR000210">
    <property type="entry name" value="BTB/POZ_dom"/>
</dbReference>
<dbReference type="PROSITE" id="PS50097">
    <property type="entry name" value="BTB"/>
    <property type="match status" value="1"/>
</dbReference>
<proteinExistence type="predicted"/>
<name>A0A8T2VJN6_CERRI</name>
<evidence type="ECO:0000259" key="2">
    <source>
        <dbReference type="PROSITE" id="PS50097"/>
    </source>
</evidence>
<dbReference type="OrthoDB" id="1904489at2759"/>
<gene>
    <name evidence="3" type="ORF">KP509_01G026500</name>
</gene>
<sequence length="403" mass="43540">MDIRNRASIRQLHTLPFKRTCSEKSNVADLDVEGGVLDHQTATGTYTDKEEDVVFYVGHRRKAYHVSSESLACGSAYFRSIINKHKGAPMSPMVLDCDETVFEALVLLMRYGSWEALPPLSPSQAFSLRKEAETYGVQYIERSKPSKVGSPLAASPSGSPKVADISAASPLQAGRVGLASNYDGVRLAGSTSRQLSEMPDFPHDLADPTRLLLASCIESEKASIFSCEYCARRPCPGNAATQWALSFHYRHAFCTRCGRPPVSLSPKHFAEMFMGAATQYSTQSAAGQHDAQQLPSVKPHSAVKWSVRSDSTCILRLVISPGGSDACASASCSANPSSGGQHPDTIWATNFFYSHAFCTRCVQSAHSSALLSALLVIRYGSTTNKGSPKFNKPSRIPTSPTCS</sequence>
<comment type="caution">
    <text evidence="3">The sequence shown here is derived from an EMBL/GenBank/DDBJ whole genome shotgun (WGS) entry which is preliminary data.</text>
</comment>
<dbReference type="OMA" id="ASIFSCE"/>
<accession>A0A8T2VJN6</accession>
<evidence type="ECO:0000313" key="4">
    <source>
        <dbReference type="Proteomes" id="UP000825935"/>
    </source>
</evidence>
<protein>
    <recommendedName>
        <fullName evidence="2">BTB domain-containing protein</fullName>
    </recommendedName>
</protein>
<dbReference type="EMBL" id="CM035406">
    <property type="protein sequence ID" value="KAH7445853.1"/>
    <property type="molecule type" value="Genomic_DNA"/>
</dbReference>
<evidence type="ECO:0000313" key="3">
    <source>
        <dbReference type="EMBL" id="KAH7445853.1"/>
    </source>
</evidence>
<organism evidence="3 4">
    <name type="scientific">Ceratopteris richardii</name>
    <name type="common">Triangle waterfern</name>
    <dbReference type="NCBI Taxonomy" id="49495"/>
    <lineage>
        <taxon>Eukaryota</taxon>
        <taxon>Viridiplantae</taxon>
        <taxon>Streptophyta</taxon>
        <taxon>Embryophyta</taxon>
        <taxon>Tracheophyta</taxon>
        <taxon>Polypodiopsida</taxon>
        <taxon>Polypodiidae</taxon>
        <taxon>Polypodiales</taxon>
        <taxon>Pteridineae</taxon>
        <taxon>Pteridaceae</taxon>
        <taxon>Parkerioideae</taxon>
        <taxon>Ceratopteris</taxon>
    </lineage>
</organism>
<feature type="domain" description="BTB" evidence="2">
    <location>
        <begin position="51"/>
        <end position="118"/>
    </location>
</feature>
<comment type="pathway">
    <text evidence="1">Protein modification; protein ubiquitination.</text>
</comment>
<dbReference type="InterPro" id="IPR011333">
    <property type="entry name" value="SKP1/BTB/POZ_sf"/>
</dbReference>
<dbReference type="AlphaFoldDB" id="A0A8T2VJN6"/>
<reference evidence="3" key="1">
    <citation type="submission" date="2021-08" db="EMBL/GenBank/DDBJ databases">
        <title>WGS assembly of Ceratopteris richardii.</title>
        <authorList>
            <person name="Marchant D.B."/>
            <person name="Chen G."/>
            <person name="Jenkins J."/>
            <person name="Shu S."/>
            <person name="Leebens-Mack J."/>
            <person name="Grimwood J."/>
            <person name="Schmutz J."/>
            <person name="Soltis P."/>
            <person name="Soltis D."/>
            <person name="Chen Z.-H."/>
        </authorList>
    </citation>
    <scope>NUCLEOTIDE SEQUENCE</scope>
    <source>
        <strain evidence="3">Whitten #5841</strain>
        <tissue evidence="3">Leaf</tissue>
    </source>
</reference>
<keyword evidence="4" id="KW-1185">Reference proteome</keyword>
<dbReference type="Proteomes" id="UP000825935">
    <property type="component" value="Chromosome 1"/>
</dbReference>
<evidence type="ECO:0000256" key="1">
    <source>
        <dbReference type="ARBA" id="ARBA00004906"/>
    </source>
</evidence>
<dbReference type="Gene3D" id="3.30.710.10">
    <property type="entry name" value="Potassium Channel Kv1.1, Chain A"/>
    <property type="match status" value="1"/>
</dbReference>